<reference evidence="1 2" key="1">
    <citation type="journal article" date="2018" name="Sci. Rep.">
        <title>Comparative analysis of the Pocillopora damicornis genome highlights role of immune system in coral evolution.</title>
        <authorList>
            <person name="Cunning R."/>
            <person name="Bay R.A."/>
            <person name="Gillette P."/>
            <person name="Baker A.C."/>
            <person name="Traylor-Knowles N."/>
        </authorList>
    </citation>
    <scope>NUCLEOTIDE SEQUENCE [LARGE SCALE GENOMIC DNA]</scope>
    <source>
        <strain evidence="1">RSMAS</strain>
        <tissue evidence="1">Whole animal</tissue>
    </source>
</reference>
<dbReference type="Proteomes" id="UP000275408">
    <property type="component" value="Unassembled WGS sequence"/>
</dbReference>
<accession>A0A3M6UPP2</accession>
<sequence>SPHNPLASQAIRPLATGQQNRGSCFNSQTASIHAAKIFMFSDFWSFQCCSVVVRHKPSLVDVANFATDLSHKSPASIGHVTESAGSCLEKCDNPGQTFHP</sequence>
<gene>
    <name evidence="1" type="ORF">pdam_00001663</name>
</gene>
<feature type="non-terminal residue" evidence="1">
    <location>
        <position position="1"/>
    </location>
</feature>
<proteinExistence type="predicted"/>
<name>A0A3M6UPP2_POCDA</name>
<evidence type="ECO:0000313" key="2">
    <source>
        <dbReference type="Proteomes" id="UP000275408"/>
    </source>
</evidence>
<dbReference type="EMBL" id="RCHS01001028">
    <property type="protein sequence ID" value="RMX55646.1"/>
    <property type="molecule type" value="Genomic_DNA"/>
</dbReference>
<dbReference type="AlphaFoldDB" id="A0A3M6UPP2"/>
<comment type="caution">
    <text evidence="1">The sequence shown here is derived from an EMBL/GenBank/DDBJ whole genome shotgun (WGS) entry which is preliminary data.</text>
</comment>
<organism evidence="1 2">
    <name type="scientific">Pocillopora damicornis</name>
    <name type="common">Cauliflower coral</name>
    <name type="synonym">Millepora damicornis</name>
    <dbReference type="NCBI Taxonomy" id="46731"/>
    <lineage>
        <taxon>Eukaryota</taxon>
        <taxon>Metazoa</taxon>
        <taxon>Cnidaria</taxon>
        <taxon>Anthozoa</taxon>
        <taxon>Hexacorallia</taxon>
        <taxon>Scleractinia</taxon>
        <taxon>Astrocoeniina</taxon>
        <taxon>Pocilloporidae</taxon>
        <taxon>Pocillopora</taxon>
    </lineage>
</organism>
<protein>
    <submittedName>
        <fullName evidence="1">Uncharacterized protein</fullName>
    </submittedName>
</protein>
<feature type="non-terminal residue" evidence="1">
    <location>
        <position position="100"/>
    </location>
</feature>
<evidence type="ECO:0000313" key="1">
    <source>
        <dbReference type="EMBL" id="RMX55646.1"/>
    </source>
</evidence>
<keyword evidence="2" id="KW-1185">Reference proteome</keyword>